<accession>K9ETP2</accession>
<evidence type="ECO:0000256" key="3">
    <source>
        <dbReference type="ARBA" id="ARBA00022989"/>
    </source>
</evidence>
<dbReference type="NCBIfam" id="NF010182">
    <property type="entry name" value="PRK13661.1"/>
    <property type="match status" value="1"/>
</dbReference>
<dbReference type="PANTHER" id="PTHR37815:SF3">
    <property type="entry name" value="UPF0397 PROTEIN SPR0429"/>
    <property type="match status" value="1"/>
</dbReference>
<dbReference type="PANTHER" id="PTHR37815">
    <property type="entry name" value="UPF0397 PROTEIN BC_2624-RELATED"/>
    <property type="match status" value="1"/>
</dbReference>
<keyword evidence="3 5" id="KW-1133">Transmembrane helix</keyword>
<reference evidence="6 7" key="1">
    <citation type="submission" date="2012-09" db="EMBL/GenBank/DDBJ databases">
        <title>The Genome Sequence of Alloiococcus otitis ATCC 51267.</title>
        <authorList>
            <consortium name="The Broad Institute Genome Sequencing Platform"/>
            <person name="Earl A."/>
            <person name="Ward D."/>
            <person name="Feldgarden M."/>
            <person name="Gevers D."/>
            <person name="Huys G."/>
            <person name="Walker B."/>
            <person name="Young S.K."/>
            <person name="Zeng Q."/>
            <person name="Gargeya S."/>
            <person name="Fitzgerald M."/>
            <person name="Haas B."/>
            <person name="Abouelleil A."/>
            <person name="Alvarado L."/>
            <person name="Arachchi H.M."/>
            <person name="Berlin A.M."/>
            <person name="Chapman S.B."/>
            <person name="Goldberg J."/>
            <person name="Griggs A."/>
            <person name="Gujja S."/>
            <person name="Hansen M."/>
            <person name="Howarth C."/>
            <person name="Imamovic A."/>
            <person name="Larimer J."/>
            <person name="McCowen C."/>
            <person name="Montmayeur A."/>
            <person name="Murphy C."/>
            <person name="Neiman D."/>
            <person name="Pearson M."/>
            <person name="Priest M."/>
            <person name="Roberts A."/>
            <person name="Saif S."/>
            <person name="Shea T."/>
            <person name="Sisk P."/>
            <person name="Sykes S."/>
            <person name="Wortman J."/>
            <person name="Nusbaum C."/>
            <person name="Birren B."/>
        </authorList>
    </citation>
    <scope>NUCLEOTIDE SEQUENCE [LARGE SCALE GENOMIC DNA]</scope>
    <source>
        <strain evidence="6 7">ATCC 51267</strain>
    </source>
</reference>
<gene>
    <name evidence="6" type="ORF">HMPREF9698_00055</name>
</gene>
<dbReference type="eggNOG" id="COG4720">
    <property type="taxonomic scope" value="Bacteria"/>
</dbReference>
<keyword evidence="2 5" id="KW-0812">Transmembrane</keyword>
<proteinExistence type="inferred from homology"/>
<dbReference type="HAMAP" id="MF_01572">
    <property type="entry name" value="UPF0397"/>
    <property type="match status" value="1"/>
</dbReference>
<organism evidence="6 7">
    <name type="scientific">Alloiococcus otitis ATCC 51267</name>
    <dbReference type="NCBI Taxonomy" id="883081"/>
    <lineage>
        <taxon>Bacteria</taxon>
        <taxon>Bacillati</taxon>
        <taxon>Bacillota</taxon>
        <taxon>Bacilli</taxon>
        <taxon>Lactobacillales</taxon>
        <taxon>Carnobacteriaceae</taxon>
        <taxon>Alloiococcus</taxon>
    </lineage>
</organism>
<comment type="similarity">
    <text evidence="5">Belongs to the UPF0397 family.</text>
</comment>
<dbReference type="InterPro" id="IPR009825">
    <property type="entry name" value="ECF_substrate-spec-like"/>
</dbReference>
<dbReference type="STRING" id="883081.HMPREF9698_00055"/>
<dbReference type="PATRIC" id="fig|883081.3.peg.56"/>
<dbReference type="AlphaFoldDB" id="K9ETP2"/>
<sequence length="185" mass="19672">MQASNKSSLTTLVAIGIGAAVFFILGRFLSIPVGIPNTSFETTYPFLSLMSVIFGPLAGALIGFLGHTIKDLLTYGAWWSWILASGVTGIGYGIVGKTLKVEKGTFTKKDMVKFNIGQVIVNILSWLLVAPLLDILIYAEPANKVFIQGAVSALMNSIAVAVLGTILIKAYASTRSQSGSLKKED</sequence>
<evidence type="ECO:0000256" key="1">
    <source>
        <dbReference type="ARBA" id="ARBA00022475"/>
    </source>
</evidence>
<feature type="transmembrane region" description="Helical" evidence="5">
    <location>
        <begin position="78"/>
        <end position="95"/>
    </location>
</feature>
<name>K9ETP2_9LACT</name>
<dbReference type="Proteomes" id="UP000009875">
    <property type="component" value="Unassembled WGS sequence"/>
</dbReference>
<protein>
    <recommendedName>
        <fullName evidence="5">UPF0397 protein HMPREF9698_00055</fullName>
    </recommendedName>
</protein>
<evidence type="ECO:0000313" key="6">
    <source>
        <dbReference type="EMBL" id="EKU94327.1"/>
    </source>
</evidence>
<feature type="transmembrane region" description="Helical" evidence="5">
    <location>
        <begin position="46"/>
        <end position="66"/>
    </location>
</feature>
<feature type="transmembrane region" description="Helical" evidence="5">
    <location>
        <begin position="12"/>
        <end position="34"/>
    </location>
</feature>
<evidence type="ECO:0000256" key="4">
    <source>
        <dbReference type="ARBA" id="ARBA00023136"/>
    </source>
</evidence>
<dbReference type="HOGENOM" id="CLU_120023_0_0_9"/>
<keyword evidence="1 5" id="KW-1003">Cell membrane</keyword>
<dbReference type="RefSeq" id="WP_003776141.1">
    <property type="nucleotide sequence ID" value="NZ_JH992957.1"/>
</dbReference>
<dbReference type="Gene3D" id="1.10.1760.20">
    <property type="match status" value="1"/>
</dbReference>
<feature type="transmembrane region" description="Helical" evidence="5">
    <location>
        <begin position="116"/>
        <end position="139"/>
    </location>
</feature>
<dbReference type="EMBL" id="AGXA01000002">
    <property type="protein sequence ID" value="EKU94327.1"/>
    <property type="molecule type" value="Genomic_DNA"/>
</dbReference>
<dbReference type="InterPro" id="IPR022914">
    <property type="entry name" value="UPF0397"/>
</dbReference>
<dbReference type="Pfam" id="PF07155">
    <property type="entry name" value="ECF-ribofla_trS"/>
    <property type="match status" value="1"/>
</dbReference>
<keyword evidence="4 5" id="KW-0472">Membrane</keyword>
<keyword evidence="7" id="KW-1185">Reference proteome</keyword>
<feature type="transmembrane region" description="Helical" evidence="5">
    <location>
        <begin position="145"/>
        <end position="168"/>
    </location>
</feature>
<dbReference type="GO" id="GO:0005886">
    <property type="term" value="C:plasma membrane"/>
    <property type="evidence" value="ECO:0007669"/>
    <property type="project" value="UniProtKB-SubCell"/>
</dbReference>
<comment type="subcellular location">
    <subcellularLocation>
        <location evidence="5">Cell membrane</location>
        <topology evidence="5">Multi-pass membrane protein</topology>
    </subcellularLocation>
</comment>
<evidence type="ECO:0000256" key="2">
    <source>
        <dbReference type="ARBA" id="ARBA00022692"/>
    </source>
</evidence>
<comment type="caution">
    <text evidence="6">The sequence shown here is derived from an EMBL/GenBank/DDBJ whole genome shotgun (WGS) entry which is preliminary data.</text>
</comment>
<evidence type="ECO:0000256" key="5">
    <source>
        <dbReference type="HAMAP-Rule" id="MF_01572"/>
    </source>
</evidence>
<dbReference type="OrthoDB" id="4550662at2"/>
<evidence type="ECO:0000313" key="7">
    <source>
        <dbReference type="Proteomes" id="UP000009875"/>
    </source>
</evidence>